<protein>
    <submittedName>
        <fullName evidence="5">Sulfatase-like hydrolase/transferase</fullName>
    </submittedName>
</protein>
<organism evidence="5 6">
    <name type="scientific">Splendidivirga corallicola</name>
    <dbReference type="NCBI Taxonomy" id="3051826"/>
    <lineage>
        <taxon>Bacteria</taxon>
        <taxon>Pseudomonadati</taxon>
        <taxon>Bacteroidota</taxon>
        <taxon>Cytophagia</taxon>
        <taxon>Cytophagales</taxon>
        <taxon>Splendidivirgaceae</taxon>
        <taxon>Splendidivirga</taxon>
    </lineage>
</organism>
<comment type="similarity">
    <text evidence="1">Belongs to the sulfatase family.</text>
</comment>
<dbReference type="PROSITE" id="PS51257">
    <property type="entry name" value="PROKAR_LIPOPROTEIN"/>
    <property type="match status" value="1"/>
</dbReference>
<gene>
    <name evidence="5" type="ORF">QQ008_24460</name>
</gene>
<accession>A0ABT8KVZ6</accession>
<dbReference type="PANTHER" id="PTHR42693">
    <property type="entry name" value="ARYLSULFATASE FAMILY MEMBER"/>
    <property type="match status" value="1"/>
</dbReference>
<keyword evidence="6" id="KW-1185">Reference proteome</keyword>
<dbReference type="Pfam" id="PF00884">
    <property type="entry name" value="Sulfatase"/>
    <property type="match status" value="1"/>
</dbReference>
<dbReference type="CDD" id="cd16151">
    <property type="entry name" value="sulfatase_like"/>
    <property type="match status" value="1"/>
</dbReference>
<dbReference type="InterPro" id="IPR017850">
    <property type="entry name" value="Alkaline_phosphatase_core_sf"/>
</dbReference>
<name>A0ABT8KVZ6_9BACT</name>
<reference evidence="5" key="1">
    <citation type="submission" date="2023-06" db="EMBL/GenBank/DDBJ databases">
        <title>Genomic of Parafulvivirga corallium.</title>
        <authorList>
            <person name="Wang G."/>
        </authorList>
    </citation>
    <scope>NUCLEOTIDE SEQUENCE</scope>
    <source>
        <strain evidence="5">BMA10</strain>
    </source>
</reference>
<evidence type="ECO:0000256" key="2">
    <source>
        <dbReference type="ARBA" id="ARBA00022801"/>
    </source>
</evidence>
<evidence type="ECO:0000259" key="4">
    <source>
        <dbReference type="Pfam" id="PF00884"/>
    </source>
</evidence>
<dbReference type="PANTHER" id="PTHR42693:SF53">
    <property type="entry name" value="ENDO-4-O-SULFATASE"/>
    <property type="match status" value="1"/>
</dbReference>
<evidence type="ECO:0000256" key="1">
    <source>
        <dbReference type="ARBA" id="ARBA00008779"/>
    </source>
</evidence>
<proteinExistence type="inferred from homology"/>
<comment type="caution">
    <text evidence="5">The sequence shown here is derived from an EMBL/GenBank/DDBJ whole genome shotgun (WGS) entry which is preliminary data.</text>
</comment>
<evidence type="ECO:0000313" key="6">
    <source>
        <dbReference type="Proteomes" id="UP001172082"/>
    </source>
</evidence>
<dbReference type="RefSeq" id="WP_346754592.1">
    <property type="nucleotide sequence ID" value="NZ_JAUJEA010000012.1"/>
</dbReference>
<keyword evidence="2" id="KW-0378">Hydrolase</keyword>
<sequence>MIQADRLYIYLFLIVMLAGSACSSKEVIEKRPNILFIMLDDLGKEWISTYGAEGIETPTIDELARTGMRFENAYSMPQCTPTRATLLTGQYPWRNGWVNHYDVPRLGHGGRFDPIMNPSFGRMLRDAGYATCAAGKWQINDFRLEPQAMVNAGFDEYCMWTGGENGGSSTKASQLRYWDPYIHTKKGSKTYEGQFGEDIFSDFIIDFMRKNKENPMLIYYPMCLPHGPLTTTPAEKDAPKEEQHKAMVRYTDIILKKLISALEELKIRNNTIIVWTTDNGTGVGQIGRMNGRYVRGGKAHLSENGLNAPFIVNCPGLVPEGTVTEALIDFTDLLPTFCELAEAKLDKNFIYDGYSFAPLILGESTDSERDWIMGLGGRFAMLINDRITSAHTFRDRVIRDKRYKSYVDTTGRIYEIIDLLNDPSEQTNLIDSDHPEIVKSKEKFQAVVNQLPQKDNSPVYRQWDTSYYDHPAEALNKVSMRGKKGRAKSLPVTEEEYLERQKKN</sequence>
<evidence type="ECO:0000313" key="5">
    <source>
        <dbReference type="EMBL" id="MDN5204568.1"/>
    </source>
</evidence>
<evidence type="ECO:0000256" key="3">
    <source>
        <dbReference type="SAM" id="MobiDB-lite"/>
    </source>
</evidence>
<dbReference type="EMBL" id="JAUJEA010000012">
    <property type="protein sequence ID" value="MDN5204568.1"/>
    <property type="molecule type" value="Genomic_DNA"/>
</dbReference>
<dbReference type="Proteomes" id="UP001172082">
    <property type="component" value="Unassembled WGS sequence"/>
</dbReference>
<feature type="domain" description="Sulfatase N-terminal" evidence="4">
    <location>
        <begin position="32"/>
        <end position="342"/>
    </location>
</feature>
<dbReference type="InterPro" id="IPR050738">
    <property type="entry name" value="Sulfatase"/>
</dbReference>
<dbReference type="SUPFAM" id="SSF53649">
    <property type="entry name" value="Alkaline phosphatase-like"/>
    <property type="match status" value="1"/>
</dbReference>
<dbReference type="Gene3D" id="3.40.720.10">
    <property type="entry name" value="Alkaline Phosphatase, subunit A"/>
    <property type="match status" value="1"/>
</dbReference>
<dbReference type="InterPro" id="IPR000917">
    <property type="entry name" value="Sulfatase_N"/>
</dbReference>
<feature type="region of interest" description="Disordered" evidence="3">
    <location>
        <begin position="478"/>
        <end position="504"/>
    </location>
</feature>